<dbReference type="InterPro" id="IPR013321">
    <property type="entry name" value="Arc_rbn_hlx_hlx"/>
</dbReference>
<reference evidence="1" key="1">
    <citation type="submission" date="2019-12" db="EMBL/GenBank/DDBJ databases">
        <title>Comparative genomics gives insights into the taxonomy of the Azoarcus-Aromatoleum group and reveals separate origins of nif in the plant-associated Azoarcus and non-plant-associated Aromatoleum sub-groups.</title>
        <authorList>
            <person name="Lafos M."/>
            <person name="Maluk M."/>
            <person name="Batista M."/>
            <person name="Junghare M."/>
            <person name="Carmona M."/>
            <person name="Faoro H."/>
            <person name="Cruz L.M."/>
            <person name="Battistoni F."/>
            <person name="De Souza E."/>
            <person name="Pedrosa F."/>
            <person name="Chen W.-M."/>
            <person name="Poole P.S."/>
            <person name="Dixon R.A."/>
            <person name="James E.K."/>
        </authorList>
    </citation>
    <scope>NUCLEOTIDE SEQUENCE</scope>
    <source>
        <strain evidence="1">LuFRes1</strain>
    </source>
</reference>
<evidence type="ECO:0000313" key="2">
    <source>
        <dbReference type="Proteomes" id="UP000615989"/>
    </source>
</evidence>
<evidence type="ECO:0000313" key="1">
    <source>
        <dbReference type="EMBL" id="NMG27036.1"/>
    </source>
</evidence>
<keyword evidence="2" id="KW-1185">Reference proteome</keyword>
<dbReference type="Proteomes" id="UP000615989">
    <property type="component" value="Unassembled WGS sequence"/>
</dbReference>
<comment type="caution">
    <text evidence="1">The sequence shown here is derived from an EMBL/GenBank/DDBJ whole genome shotgun (WGS) entry which is preliminary data.</text>
</comment>
<organism evidence="1 2">
    <name type="scientific">Aromatoleum anaerobium</name>
    <dbReference type="NCBI Taxonomy" id="182180"/>
    <lineage>
        <taxon>Bacteria</taxon>
        <taxon>Pseudomonadati</taxon>
        <taxon>Pseudomonadota</taxon>
        <taxon>Betaproteobacteria</taxon>
        <taxon>Rhodocyclales</taxon>
        <taxon>Rhodocyclaceae</taxon>
        <taxon>Aromatoleum</taxon>
    </lineage>
</organism>
<gene>
    <name evidence="1" type="ORF">GO606_20495</name>
</gene>
<proteinExistence type="predicted"/>
<dbReference type="Gene3D" id="1.10.1220.10">
    <property type="entry name" value="Met repressor-like"/>
    <property type="match status" value="1"/>
</dbReference>
<dbReference type="SUPFAM" id="SSF47598">
    <property type="entry name" value="Ribbon-helix-helix"/>
    <property type="match status" value="1"/>
</dbReference>
<dbReference type="InterPro" id="IPR010985">
    <property type="entry name" value="Ribbon_hlx_hlx"/>
</dbReference>
<accession>A0ABX1PRP3</accession>
<sequence length="58" mass="6931">MALQKKLDAWRGQIRMPMPLALWVQEQGQRNFRSMNAELVEMVRRFREEAEAKKEARA</sequence>
<protein>
    <submittedName>
        <fullName evidence="1">Arc domain-containing protein</fullName>
    </submittedName>
</protein>
<dbReference type="EMBL" id="WTVG01000122">
    <property type="protein sequence ID" value="NMG27036.1"/>
    <property type="molecule type" value="Genomic_DNA"/>
</dbReference>
<dbReference type="RefSeq" id="WP_169120644.1">
    <property type="nucleotide sequence ID" value="NZ_WTVG02000039.1"/>
</dbReference>
<name>A0ABX1PRP3_9RHOO</name>